<protein>
    <submittedName>
        <fullName evidence="2">Uncharacterized protein</fullName>
    </submittedName>
</protein>
<gene>
    <name evidence="2" type="ORF">A2846_04290</name>
</gene>
<reference evidence="2 3" key="1">
    <citation type="journal article" date="2016" name="Nat. Commun.">
        <title>Thousands of microbial genomes shed light on interconnected biogeochemical processes in an aquifer system.</title>
        <authorList>
            <person name="Anantharaman K."/>
            <person name="Brown C.T."/>
            <person name="Hug L.A."/>
            <person name="Sharon I."/>
            <person name="Castelle C.J."/>
            <person name="Probst A.J."/>
            <person name="Thomas B.C."/>
            <person name="Singh A."/>
            <person name="Wilkins M.J."/>
            <person name="Karaoz U."/>
            <person name="Brodie E.L."/>
            <person name="Williams K.H."/>
            <person name="Hubbard S.S."/>
            <person name="Banfield J.F."/>
        </authorList>
    </citation>
    <scope>NUCLEOTIDE SEQUENCE [LARGE SCALE GENOMIC DNA]</scope>
</reference>
<dbReference type="EMBL" id="MFEN01000006">
    <property type="protein sequence ID" value="OGE84535.1"/>
    <property type="molecule type" value="Genomic_DNA"/>
</dbReference>
<proteinExistence type="predicted"/>
<evidence type="ECO:0000313" key="3">
    <source>
        <dbReference type="Proteomes" id="UP000176339"/>
    </source>
</evidence>
<name>A0A1F5P3Y8_9BACT</name>
<comment type="caution">
    <text evidence="2">The sequence shown here is derived from an EMBL/GenBank/DDBJ whole genome shotgun (WGS) entry which is preliminary data.</text>
</comment>
<keyword evidence="1" id="KW-1133">Transmembrane helix</keyword>
<keyword evidence="1" id="KW-0812">Transmembrane</keyword>
<dbReference type="Proteomes" id="UP000176339">
    <property type="component" value="Unassembled WGS sequence"/>
</dbReference>
<sequence length="94" mass="10097">MQANQPNTCTLRITEDNKMNYNTKTLLMGLGIAIGIWMLGMLALLLMNEKVNGPSYAIGYVSGAITCSWLTGCLICGHLQSTTEPPSSPSSEQS</sequence>
<feature type="transmembrane region" description="Helical" evidence="1">
    <location>
        <begin position="58"/>
        <end position="80"/>
    </location>
</feature>
<organism evidence="2 3">
    <name type="scientific">Candidatus Doudnabacteria bacterium RIFCSPHIGHO2_01_FULL_49_9</name>
    <dbReference type="NCBI Taxonomy" id="1817827"/>
    <lineage>
        <taxon>Bacteria</taxon>
        <taxon>Candidatus Doudnaibacteriota</taxon>
    </lineage>
</organism>
<dbReference type="AlphaFoldDB" id="A0A1F5P3Y8"/>
<feature type="transmembrane region" description="Helical" evidence="1">
    <location>
        <begin position="26"/>
        <end position="46"/>
    </location>
</feature>
<evidence type="ECO:0000256" key="1">
    <source>
        <dbReference type="SAM" id="Phobius"/>
    </source>
</evidence>
<evidence type="ECO:0000313" key="2">
    <source>
        <dbReference type="EMBL" id="OGE84535.1"/>
    </source>
</evidence>
<keyword evidence="1" id="KW-0472">Membrane</keyword>
<accession>A0A1F5P3Y8</accession>